<proteinExistence type="predicted"/>
<protein>
    <submittedName>
        <fullName evidence="1">Uncharacterized protein</fullName>
    </submittedName>
</protein>
<comment type="caution">
    <text evidence="1">The sequence shown here is derived from an EMBL/GenBank/DDBJ whole genome shotgun (WGS) entry which is preliminary data.</text>
</comment>
<evidence type="ECO:0000313" key="2">
    <source>
        <dbReference type="Proteomes" id="UP000034407"/>
    </source>
</evidence>
<dbReference type="AlphaFoldDB" id="A0A0M3DDR6"/>
<organism evidence="1 2">
    <name type="scientific">Paraclostridium benzoelyticum</name>
    <dbReference type="NCBI Taxonomy" id="1629550"/>
    <lineage>
        <taxon>Bacteria</taxon>
        <taxon>Bacillati</taxon>
        <taxon>Bacillota</taxon>
        <taxon>Clostridia</taxon>
        <taxon>Peptostreptococcales</taxon>
        <taxon>Peptostreptococcaceae</taxon>
        <taxon>Paraclostridium</taxon>
    </lineage>
</organism>
<gene>
    <name evidence="1" type="ORF">VN21_15160</name>
</gene>
<accession>A0A0M3DDR6</accession>
<name>A0A0M3DDR6_9FIRM</name>
<dbReference type="PATRIC" id="fig|1629550.3.peg.2498"/>
<reference evidence="1 2" key="1">
    <citation type="submission" date="2015-04" db="EMBL/GenBank/DDBJ databases">
        <title>Microcin producing Clostridium sp. JC272T.</title>
        <authorList>
            <person name="Jyothsna T."/>
            <person name="Sasikala C."/>
            <person name="Ramana C."/>
        </authorList>
    </citation>
    <scope>NUCLEOTIDE SEQUENCE [LARGE SCALE GENOMIC DNA]</scope>
    <source>
        <strain evidence="1 2">JC272</strain>
    </source>
</reference>
<sequence length="62" mass="6545">MTATAVSATVLTGLSLVSPKTRKVTVPVAKYAVKQQAKFTLGVGMLAMATYLSSKSDFNSYN</sequence>
<dbReference type="EMBL" id="LBBT01000307">
    <property type="protein sequence ID" value="KKY00266.1"/>
    <property type="molecule type" value="Genomic_DNA"/>
</dbReference>
<evidence type="ECO:0000313" key="1">
    <source>
        <dbReference type="EMBL" id="KKY00266.1"/>
    </source>
</evidence>
<keyword evidence="2" id="KW-1185">Reference proteome</keyword>
<dbReference type="Proteomes" id="UP000034407">
    <property type="component" value="Unassembled WGS sequence"/>
</dbReference>